<evidence type="ECO:0000256" key="2">
    <source>
        <dbReference type="SAM" id="MobiDB-lite"/>
    </source>
</evidence>
<name>A0A2N5UBZ3_9BASI</name>
<evidence type="ECO:0000313" key="4">
    <source>
        <dbReference type="EMBL" id="PLW35264.1"/>
    </source>
</evidence>
<feature type="region of interest" description="Disordered" evidence="2">
    <location>
        <begin position="635"/>
        <end position="659"/>
    </location>
</feature>
<dbReference type="PROSITE" id="PS50090">
    <property type="entry name" value="MYB_LIKE"/>
    <property type="match status" value="1"/>
</dbReference>
<sequence>MALNNIPDLSLATTCPINTINGRQRSNTSPTQPLSSFKTGIINDATLPCPPAPTIDQFYEYPPLMRQGDRHADPRNEFQTLTGTDGHPTNPLSSSISHYTRSLKREATSPVYLDQSTISLASSNNNSYFLSHGETSRLTRRVVQCNSDRVRSSDSDVTSISSQDENHNFNQKPECSDSKTLNIKNRKKSHGQRNKWTHEETQALVRGCNNFAIGQWKAIRDSEPELSKRSPGDLKDRFRTYFPDAYRKHYPNAKTHISSRVRSVDSNGNPLFGENAVRRERKQFSPEEDAALKRGYVKFGTAWSSIQKDPVLASRKATDLRDRFRNAFPQIYAAAGYKPRSRKASGSNVFDLLSDGNQQHGTFEAIDLSVYPPHPSRLPSLDFLKAHGADAFSHEFNKTLSNPQLPMGDDTFQLDDPQMLATRISPAIPTHFTTTPRPNLTTPRPNDTTPRPRKTLATTTRENLDASSIGTSKQVFHSLLPLPPKPQKSLHKTQSSMDLTQFSNLHLVDTSLNHMAMPHHMEADPHHSHHTCSNMYSPTPTDYLEYGVASTGHCHDNSFLQNFASKLPLRPGENLGESVGNGEVTGSSMMAQLAHDFKAASAMNDETDWLRELEVASQSFPNAFDLSGFTHGKVFESPDGGSRGSSLISPDPSKDASDDRVVYTGDGNQFHQSPPACHSFMSQQDIPQHQSQVHSMSMQAPQAQEFFLNGQFTQNTHNLIHELSNQENRMSMDNSHVHLYQLEQTGHLYPHHHAELMNNAHLNQITLCPPLLASNLNSPLPCSPTSSASASSAMRPSSSTSSLSAISSPANNNLDLLNM</sequence>
<feature type="region of interest" description="Disordered" evidence="2">
    <location>
        <begin position="146"/>
        <end position="198"/>
    </location>
</feature>
<dbReference type="SUPFAM" id="SSF46689">
    <property type="entry name" value="Homeodomain-like"/>
    <property type="match status" value="2"/>
</dbReference>
<feature type="domain" description="Myb-like" evidence="3">
    <location>
        <begin position="188"/>
        <end position="242"/>
    </location>
</feature>
<dbReference type="Gene3D" id="1.10.10.60">
    <property type="entry name" value="Homeodomain-like"/>
    <property type="match status" value="1"/>
</dbReference>
<dbReference type="PANTHER" id="PTHR46734:SF1">
    <property type="entry name" value="TELOMERIC REPEAT-BINDING FACTOR 1"/>
    <property type="match status" value="1"/>
</dbReference>
<dbReference type="PANTHER" id="PTHR46734">
    <property type="entry name" value="TELOMERIC REPEAT-BINDING FACTOR 1 TERF1"/>
    <property type="match status" value="1"/>
</dbReference>
<feature type="compositionally biased region" description="Polar residues" evidence="2">
    <location>
        <begin position="168"/>
        <end position="183"/>
    </location>
</feature>
<dbReference type="InterPro" id="IPR001005">
    <property type="entry name" value="SANT/Myb"/>
</dbReference>
<dbReference type="AlphaFoldDB" id="A0A2N5UBZ3"/>
<dbReference type="InterPro" id="IPR052450">
    <property type="entry name" value="TRBD-Containing_Protein"/>
</dbReference>
<proteinExistence type="predicted"/>
<feature type="region of interest" description="Disordered" evidence="2">
    <location>
        <begin position="429"/>
        <end position="455"/>
    </location>
</feature>
<dbReference type="Proteomes" id="UP000235392">
    <property type="component" value="Unassembled WGS sequence"/>
</dbReference>
<feature type="compositionally biased region" description="Low complexity" evidence="2">
    <location>
        <begin position="433"/>
        <end position="449"/>
    </location>
</feature>
<dbReference type="Pfam" id="PF13921">
    <property type="entry name" value="Myb_DNA-bind_6"/>
    <property type="match status" value="1"/>
</dbReference>
<comment type="caution">
    <text evidence="4">The sequence shown here is derived from an EMBL/GenBank/DDBJ whole genome shotgun (WGS) entry which is preliminary data.</text>
</comment>
<feature type="compositionally biased region" description="Basic residues" evidence="2">
    <location>
        <begin position="184"/>
        <end position="195"/>
    </location>
</feature>
<dbReference type="InterPro" id="IPR009057">
    <property type="entry name" value="Homeodomain-like_sf"/>
</dbReference>
<dbReference type="Gene3D" id="1.10.246.220">
    <property type="match status" value="1"/>
</dbReference>
<dbReference type="EMBL" id="PGCI01000181">
    <property type="protein sequence ID" value="PLW35264.1"/>
    <property type="molecule type" value="Genomic_DNA"/>
</dbReference>
<dbReference type="CDD" id="cd11660">
    <property type="entry name" value="SANT_TRF"/>
    <property type="match status" value="2"/>
</dbReference>
<protein>
    <recommendedName>
        <fullName evidence="3">Myb-like domain-containing protein</fullName>
    </recommendedName>
</protein>
<accession>A0A2N5UBZ3</accession>
<reference evidence="4 5" key="1">
    <citation type="submission" date="2017-11" db="EMBL/GenBank/DDBJ databases">
        <title>De novo assembly and phasing of dikaryotic genomes from two isolates of Puccinia coronata f. sp. avenae, the causal agent of oat crown rust.</title>
        <authorList>
            <person name="Miller M.E."/>
            <person name="Zhang Y."/>
            <person name="Omidvar V."/>
            <person name="Sperschneider J."/>
            <person name="Schwessinger B."/>
            <person name="Raley C."/>
            <person name="Palmer J.M."/>
            <person name="Garnica D."/>
            <person name="Upadhyaya N."/>
            <person name="Rathjen J."/>
            <person name="Taylor J.M."/>
            <person name="Park R.F."/>
            <person name="Dodds P.N."/>
            <person name="Hirsch C.D."/>
            <person name="Kianian S.F."/>
            <person name="Figueroa M."/>
        </authorList>
    </citation>
    <scope>NUCLEOTIDE SEQUENCE [LARGE SCALE GENOMIC DNA]</scope>
    <source>
        <strain evidence="4">12SD80</strain>
    </source>
</reference>
<feature type="region of interest" description="Disordered" evidence="2">
    <location>
        <begin position="781"/>
        <end position="807"/>
    </location>
</feature>
<evidence type="ECO:0000259" key="3">
    <source>
        <dbReference type="PROSITE" id="PS50090"/>
    </source>
</evidence>
<evidence type="ECO:0000256" key="1">
    <source>
        <dbReference type="ARBA" id="ARBA00023242"/>
    </source>
</evidence>
<dbReference type="SMART" id="SM00717">
    <property type="entry name" value="SANT"/>
    <property type="match status" value="2"/>
</dbReference>
<evidence type="ECO:0000313" key="5">
    <source>
        <dbReference type="Proteomes" id="UP000235392"/>
    </source>
</evidence>
<gene>
    <name evidence="4" type="ORF">PCASD_13688</name>
</gene>
<organism evidence="4 5">
    <name type="scientific">Puccinia coronata f. sp. avenae</name>
    <dbReference type="NCBI Taxonomy" id="200324"/>
    <lineage>
        <taxon>Eukaryota</taxon>
        <taxon>Fungi</taxon>
        <taxon>Dikarya</taxon>
        <taxon>Basidiomycota</taxon>
        <taxon>Pucciniomycotina</taxon>
        <taxon>Pucciniomycetes</taxon>
        <taxon>Pucciniales</taxon>
        <taxon>Pucciniaceae</taxon>
        <taxon>Puccinia</taxon>
    </lineage>
</organism>
<keyword evidence="1" id="KW-0539">Nucleus</keyword>